<dbReference type="PATRIC" id="fig|1107881.3.peg.2103"/>
<dbReference type="RefSeq" id="WP_003528188.1">
    <property type="nucleotide sequence ID" value="NZ_AGVV01000015.1"/>
</dbReference>
<evidence type="ECO:0000313" key="2">
    <source>
        <dbReference type="Proteomes" id="UP000004038"/>
    </source>
</evidence>
<dbReference type="Proteomes" id="UP000004038">
    <property type="component" value="Unassembled WGS sequence"/>
</dbReference>
<evidence type="ECO:0000313" key="1">
    <source>
        <dbReference type="EMBL" id="EHK78081.1"/>
    </source>
</evidence>
<accession>H0FY09</accession>
<reference evidence="1 2" key="1">
    <citation type="journal article" date="2012" name="J. Bacteriol.">
        <title>Draft Genome Sequence of Sinorhizobium meliloti CCNWSX0020, a Nitrogen-Fixing Symbiont with Copper Tolerance Capability Isolated from Lead-Zinc Mine Tailings.</title>
        <authorList>
            <person name="Li Z."/>
            <person name="Ma Z."/>
            <person name="Hao X."/>
            <person name="Wei G."/>
        </authorList>
    </citation>
    <scope>NUCLEOTIDE SEQUENCE [LARGE SCALE GENOMIC DNA]</scope>
    <source>
        <strain evidence="1 2">CCNWSX0020</strain>
    </source>
</reference>
<gene>
    <name evidence="1" type="ORF">SM0020_10395</name>
</gene>
<dbReference type="EMBL" id="AGVV01000015">
    <property type="protein sequence ID" value="EHK78081.1"/>
    <property type="molecule type" value="Genomic_DNA"/>
</dbReference>
<proteinExistence type="predicted"/>
<protein>
    <submittedName>
        <fullName evidence="1">Uncharacterized protein</fullName>
    </submittedName>
</protein>
<dbReference type="AlphaFoldDB" id="H0FY09"/>
<sequence>MAVYINQPTVPIMYLRPTRASFDNPGSAIDGGVNGIGESISIETSGGGIVTATYERCALQADDTERHEIINWLGARGNGGYRFFNVPIINDGIGPFPIINGKKRPIIKGIPHSDGSFFSDGSGYSQATVYGEVTEAAALGAGILKMRVYGAARPLRWSDWFSIYHPTKGWRAYRYWEVISKTSETNPVYTLAIAPPLREAVTAGTRVELARPMCVMKFPRGFTLPWDYEGWYHSRPTLQFTEAF</sequence>
<organism evidence="1 2">
    <name type="scientific">Sinorhizobium meliloti CCNWSX0020</name>
    <dbReference type="NCBI Taxonomy" id="1107881"/>
    <lineage>
        <taxon>Bacteria</taxon>
        <taxon>Pseudomonadati</taxon>
        <taxon>Pseudomonadota</taxon>
        <taxon>Alphaproteobacteria</taxon>
        <taxon>Hyphomicrobiales</taxon>
        <taxon>Rhizobiaceae</taxon>
        <taxon>Sinorhizobium/Ensifer group</taxon>
        <taxon>Sinorhizobium</taxon>
    </lineage>
</organism>
<name>H0FY09_RHIML</name>